<dbReference type="InterPro" id="IPR001647">
    <property type="entry name" value="HTH_TetR"/>
</dbReference>
<keyword evidence="1" id="KW-0678">Repressor</keyword>
<evidence type="ECO:0000259" key="4">
    <source>
        <dbReference type="PROSITE" id="PS50977"/>
    </source>
</evidence>
<evidence type="ECO:0000313" key="6">
    <source>
        <dbReference type="Proteomes" id="UP001596142"/>
    </source>
</evidence>
<sequence>MSRPSGINSEDTKKLIEDKATKLFELKGYAATSMADIKTETQLSKGTIYYHFKNKEELYLFCIKQALNKFITEWEKLMVEEERATDKLYLWARLCSLEFHNSLIKTVSEFIISTKKEKSFVVELFKPEFEVVSEIIKEGIRNKEFNKDLNVEEISVILLALISGLYDTALLVFNTQESKELLYKKAIDTVINGIRTT</sequence>
<dbReference type="Gene3D" id="1.10.10.60">
    <property type="entry name" value="Homeodomain-like"/>
    <property type="match status" value="1"/>
</dbReference>
<dbReference type="RefSeq" id="WP_385938854.1">
    <property type="nucleotide sequence ID" value="NZ_JBHSOZ010000003.1"/>
</dbReference>
<feature type="DNA-binding region" description="H-T-H motif" evidence="3">
    <location>
        <begin position="33"/>
        <end position="52"/>
    </location>
</feature>
<gene>
    <name evidence="5" type="ORF">ACFPU1_03935</name>
</gene>
<dbReference type="EMBL" id="JBHSOZ010000003">
    <property type="protein sequence ID" value="MFC5711919.1"/>
    <property type="molecule type" value="Genomic_DNA"/>
</dbReference>
<dbReference type="PRINTS" id="PR00455">
    <property type="entry name" value="HTHTETR"/>
</dbReference>
<comment type="caution">
    <text evidence="5">The sequence shown here is derived from an EMBL/GenBank/DDBJ whole genome shotgun (WGS) entry which is preliminary data.</text>
</comment>
<organism evidence="5 6">
    <name type="scientific">Thalassorhabdus alkalitolerans</name>
    <dbReference type="NCBI Taxonomy" id="2282697"/>
    <lineage>
        <taxon>Bacteria</taxon>
        <taxon>Bacillati</taxon>
        <taxon>Bacillota</taxon>
        <taxon>Bacilli</taxon>
        <taxon>Bacillales</taxon>
        <taxon>Bacillaceae</taxon>
        <taxon>Thalassorhabdus</taxon>
    </lineage>
</organism>
<evidence type="ECO:0000256" key="3">
    <source>
        <dbReference type="PROSITE-ProRule" id="PRU00335"/>
    </source>
</evidence>
<dbReference type="InterPro" id="IPR013571">
    <property type="entry name" value="Tscrpt_reg_QacR_C"/>
</dbReference>
<evidence type="ECO:0000256" key="2">
    <source>
        <dbReference type="ARBA" id="ARBA00023125"/>
    </source>
</evidence>
<dbReference type="InterPro" id="IPR023772">
    <property type="entry name" value="DNA-bd_HTH_TetR-type_CS"/>
</dbReference>
<dbReference type="InterPro" id="IPR009057">
    <property type="entry name" value="Homeodomain-like_sf"/>
</dbReference>
<dbReference type="SUPFAM" id="SSF48498">
    <property type="entry name" value="Tetracyclin repressor-like, C-terminal domain"/>
    <property type="match status" value="1"/>
</dbReference>
<dbReference type="InterPro" id="IPR050624">
    <property type="entry name" value="HTH-type_Tx_Regulator"/>
</dbReference>
<name>A0ABW0YP83_9BACI</name>
<keyword evidence="6" id="KW-1185">Reference proteome</keyword>
<dbReference type="InterPro" id="IPR036271">
    <property type="entry name" value="Tet_transcr_reg_TetR-rel_C_sf"/>
</dbReference>
<dbReference type="Pfam" id="PF00440">
    <property type="entry name" value="TetR_N"/>
    <property type="match status" value="1"/>
</dbReference>
<accession>A0ABW0YP83</accession>
<feature type="domain" description="HTH tetR-type" evidence="4">
    <location>
        <begin position="10"/>
        <end position="70"/>
    </location>
</feature>
<dbReference type="Gene3D" id="1.10.357.10">
    <property type="entry name" value="Tetracycline Repressor, domain 2"/>
    <property type="match status" value="1"/>
</dbReference>
<keyword evidence="2 3" id="KW-0238">DNA-binding</keyword>
<dbReference type="PANTHER" id="PTHR43479:SF11">
    <property type="entry name" value="ACREF_ENVCD OPERON REPRESSOR-RELATED"/>
    <property type="match status" value="1"/>
</dbReference>
<dbReference type="PANTHER" id="PTHR43479">
    <property type="entry name" value="ACREF/ENVCD OPERON REPRESSOR-RELATED"/>
    <property type="match status" value="1"/>
</dbReference>
<dbReference type="SUPFAM" id="SSF46689">
    <property type="entry name" value="Homeodomain-like"/>
    <property type="match status" value="1"/>
</dbReference>
<dbReference type="PROSITE" id="PS01081">
    <property type="entry name" value="HTH_TETR_1"/>
    <property type="match status" value="1"/>
</dbReference>
<reference evidence="6" key="1">
    <citation type="journal article" date="2019" name="Int. J. Syst. Evol. Microbiol.">
        <title>The Global Catalogue of Microorganisms (GCM) 10K type strain sequencing project: providing services to taxonomists for standard genome sequencing and annotation.</title>
        <authorList>
            <consortium name="The Broad Institute Genomics Platform"/>
            <consortium name="The Broad Institute Genome Sequencing Center for Infectious Disease"/>
            <person name="Wu L."/>
            <person name="Ma J."/>
        </authorList>
    </citation>
    <scope>NUCLEOTIDE SEQUENCE [LARGE SCALE GENOMIC DNA]</scope>
    <source>
        <strain evidence="6">CECT 7184</strain>
    </source>
</reference>
<dbReference type="Pfam" id="PF08360">
    <property type="entry name" value="TetR_C_5"/>
    <property type="match status" value="1"/>
</dbReference>
<evidence type="ECO:0000313" key="5">
    <source>
        <dbReference type="EMBL" id="MFC5711919.1"/>
    </source>
</evidence>
<protein>
    <submittedName>
        <fullName evidence="5">TetR/AcrR family transcriptional regulator</fullName>
    </submittedName>
</protein>
<dbReference type="PROSITE" id="PS50977">
    <property type="entry name" value="HTH_TETR_2"/>
    <property type="match status" value="1"/>
</dbReference>
<dbReference type="Proteomes" id="UP001596142">
    <property type="component" value="Unassembled WGS sequence"/>
</dbReference>
<proteinExistence type="predicted"/>
<evidence type="ECO:0000256" key="1">
    <source>
        <dbReference type="ARBA" id="ARBA00022491"/>
    </source>
</evidence>